<dbReference type="OrthoDB" id="767088at2"/>
<organism evidence="1 2">
    <name type="scientific">Pedobacter steynii</name>
    <dbReference type="NCBI Taxonomy" id="430522"/>
    <lineage>
        <taxon>Bacteria</taxon>
        <taxon>Pseudomonadati</taxon>
        <taxon>Bacteroidota</taxon>
        <taxon>Sphingobacteriia</taxon>
        <taxon>Sphingobacteriales</taxon>
        <taxon>Sphingobacteriaceae</taxon>
        <taxon>Pedobacter</taxon>
    </lineage>
</organism>
<dbReference type="Proteomes" id="UP000183200">
    <property type="component" value="Unassembled WGS sequence"/>
</dbReference>
<sequence length="215" mass="23163">MGFLEGGPFFHLTGKVGNNVGRRVKNKNVFSMKPGKSSKPATKEQVNHRTGFGLIMKQVSLFSAAIVIGFKNNKEDVAPGNAALAYNLKHGLTGTGPNYSIDHENFSISRGKLAPVQKPTVASVAGETATLEFSWTVSSSHVISNDTDVVKVYIYTPEAELVVVNPVIVVRTALKLKMAVPFDYIGLPLHCYMMLVTADGKIVSNSQYCGSVTLT</sequence>
<evidence type="ECO:0000313" key="2">
    <source>
        <dbReference type="Proteomes" id="UP000183200"/>
    </source>
</evidence>
<gene>
    <name evidence="1" type="ORF">SAMN05421820_101841</name>
</gene>
<dbReference type="RefSeq" id="WP_074604828.1">
    <property type="nucleotide sequence ID" value="NZ_FNGY01000001.1"/>
</dbReference>
<dbReference type="AlphaFoldDB" id="A0A1G9LC07"/>
<evidence type="ECO:0000313" key="1">
    <source>
        <dbReference type="EMBL" id="SDL59480.1"/>
    </source>
</evidence>
<protein>
    <submittedName>
        <fullName evidence="1">Uncharacterized protein</fullName>
    </submittedName>
</protein>
<accession>A0A1G9LC07</accession>
<proteinExistence type="predicted"/>
<reference evidence="2" key="1">
    <citation type="submission" date="2016-10" db="EMBL/GenBank/DDBJ databases">
        <authorList>
            <person name="Varghese N."/>
            <person name="Submissions S."/>
        </authorList>
    </citation>
    <scope>NUCLEOTIDE SEQUENCE [LARGE SCALE GENOMIC DNA]</scope>
    <source>
        <strain evidence="2">DSM 19110</strain>
    </source>
</reference>
<dbReference type="EMBL" id="FNGY01000001">
    <property type="protein sequence ID" value="SDL59480.1"/>
    <property type="molecule type" value="Genomic_DNA"/>
</dbReference>
<keyword evidence="2" id="KW-1185">Reference proteome</keyword>
<dbReference type="Pfam" id="PF19781">
    <property type="entry name" value="DUF6266"/>
    <property type="match status" value="1"/>
</dbReference>
<name>A0A1G9LC07_9SPHI</name>
<dbReference type="InterPro" id="IPR046233">
    <property type="entry name" value="DUF6266"/>
</dbReference>